<dbReference type="GO" id="GO:0004190">
    <property type="term" value="F:aspartic-type endopeptidase activity"/>
    <property type="evidence" value="ECO:0007669"/>
    <property type="project" value="UniProtKB-KW"/>
</dbReference>
<feature type="domain" description="Reverse transcriptase Ty1/copia-type" evidence="3">
    <location>
        <begin position="239"/>
        <end position="401"/>
    </location>
</feature>
<proteinExistence type="predicted"/>
<keyword evidence="1" id="KW-0645">Protease</keyword>
<dbReference type="PANTHER" id="PTHR11439">
    <property type="entry name" value="GAG-POL-RELATED RETROTRANSPOSON"/>
    <property type="match status" value="1"/>
</dbReference>
<dbReference type="InterPro" id="IPR054722">
    <property type="entry name" value="PolX-like_BBD"/>
</dbReference>
<feature type="domain" description="Retrovirus-related Pol polyprotein from transposon TNT 1-94-like beta-barrel" evidence="4">
    <location>
        <begin position="61"/>
        <end position="131"/>
    </location>
</feature>
<reference evidence="5" key="1">
    <citation type="submission" date="2020-06" db="EMBL/GenBank/DDBJ databases">
        <authorList>
            <person name="Li T."/>
            <person name="Hu X."/>
            <person name="Zhang T."/>
            <person name="Song X."/>
            <person name="Zhang H."/>
            <person name="Dai N."/>
            <person name="Sheng W."/>
            <person name="Hou X."/>
            <person name="Wei L."/>
        </authorList>
    </citation>
    <scope>NUCLEOTIDE SEQUENCE</scope>
    <source>
        <strain evidence="5">KEN8</strain>
        <tissue evidence="5">Leaf</tissue>
    </source>
</reference>
<accession>A0AAW2M1H5</accession>
<protein>
    <submittedName>
        <fullName evidence="5">Retrovirus-related Pol polyprotein from transposon TNT 1-94</fullName>
    </submittedName>
</protein>
<keyword evidence="1" id="KW-0378">Hydrolase</keyword>
<evidence type="ECO:0000259" key="3">
    <source>
        <dbReference type="Pfam" id="PF07727"/>
    </source>
</evidence>
<dbReference type="PANTHER" id="PTHR11439:SF470">
    <property type="entry name" value="CYSTEINE-RICH RLK (RECEPTOR-LIKE PROTEIN KINASE) 8"/>
    <property type="match status" value="1"/>
</dbReference>
<dbReference type="SUPFAM" id="SSF56672">
    <property type="entry name" value="DNA/RNA polymerases"/>
    <property type="match status" value="1"/>
</dbReference>
<organism evidence="5">
    <name type="scientific">Sesamum calycinum</name>
    <dbReference type="NCBI Taxonomy" id="2727403"/>
    <lineage>
        <taxon>Eukaryota</taxon>
        <taxon>Viridiplantae</taxon>
        <taxon>Streptophyta</taxon>
        <taxon>Embryophyta</taxon>
        <taxon>Tracheophyta</taxon>
        <taxon>Spermatophyta</taxon>
        <taxon>Magnoliopsida</taxon>
        <taxon>eudicotyledons</taxon>
        <taxon>Gunneridae</taxon>
        <taxon>Pentapetalae</taxon>
        <taxon>asterids</taxon>
        <taxon>lamiids</taxon>
        <taxon>Lamiales</taxon>
        <taxon>Pedaliaceae</taxon>
        <taxon>Sesamum</taxon>
    </lineage>
</organism>
<evidence type="ECO:0000259" key="4">
    <source>
        <dbReference type="Pfam" id="PF22936"/>
    </source>
</evidence>
<dbReference type="Pfam" id="PF07727">
    <property type="entry name" value="RVT_2"/>
    <property type="match status" value="1"/>
</dbReference>
<dbReference type="Pfam" id="PF22936">
    <property type="entry name" value="Pol_BBD"/>
    <property type="match status" value="1"/>
</dbReference>
<comment type="caution">
    <text evidence="5">The sequence shown here is derived from an EMBL/GenBank/DDBJ whole genome shotgun (WGS) entry which is preliminary data.</text>
</comment>
<dbReference type="CDD" id="cd09272">
    <property type="entry name" value="RNase_HI_RT_Ty1"/>
    <property type="match status" value="1"/>
</dbReference>
<dbReference type="InterPro" id="IPR013103">
    <property type="entry name" value="RVT_2"/>
</dbReference>
<name>A0AAW2M1H5_9LAMI</name>
<gene>
    <name evidence="5" type="ORF">Scaly_2429500</name>
</gene>
<evidence type="ECO:0000256" key="2">
    <source>
        <dbReference type="SAM" id="MobiDB-lite"/>
    </source>
</evidence>
<keyword evidence="1" id="KW-0064">Aspartyl protease</keyword>
<dbReference type="InterPro" id="IPR043502">
    <property type="entry name" value="DNA/RNA_pol_sf"/>
</dbReference>
<evidence type="ECO:0000313" key="5">
    <source>
        <dbReference type="EMBL" id="KAL0324624.1"/>
    </source>
</evidence>
<evidence type="ECO:0000256" key="1">
    <source>
        <dbReference type="ARBA" id="ARBA00022750"/>
    </source>
</evidence>
<dbReference type="AlphaFoldDB" id="A0AAW2M1H5"/>
<reference evidence="5" key="2">
    <citation type="journal article" date="2024" name="Plant">
        <title>Genomic evolution and insights into agronomic trait innovations of Sesamum species.</title>
        <authorList>
            <person name="Miao H."/>
            <person name="Wang L."/>
            <person name="Qu L."/>
            <person name="Liu H."/>
            <person name="Sun Y."/>
            <person name="Le M."/>
            <person name="Wang Q."/>
            <person name="Wei S."/>
            <person name="Zheng Y."/>
            <person name="Lin W."/>
            <person name="Duan Y."/>
            <person name="Cao H."/>
            <person name="Xiong S."/>
            <person name="Wang X."/>
            <person name="Wei L."/>
            <person name="Li C."/>
            <person name="Ma Q."/>
            <person name="Ju M."/>
            <person name="Zhao R."/>
            <person name="Li G."/>
            <person name="Mu C."/>
            <person name="Tian Q."/>
            <person name="Mei H."/>
            <person name="Zhang T."/>
            <person name="Gao T."/>
            <person name="Zhang H."/>
        </authorList>
    </citation>
    <scope>NUCLEOTIDE SEQUENCE</scope>
    <source>
        <strain evidence="5">KEN8</strain>
    </source>
</reference>
<dbReference type="EMBL" id="JACGWM010000015">
    <property type="protein sequence ID" value="KAL0324624.1"/>
    <property type="molecule type" value="Genomic_DNA"/>
</dbReference>
<feature type="region of interest" description="Disordered" evidence="2">
    <location>
        <begin position="148"/>
        <end position="169"/>
    </location>
</feature>
<sequence length="486" mass="54628">MATVEYKTTLGTTIKLNEWANIVTLSREEYERLLHRLVASSATPTTSSYPDAFVVSHGESWMLDSGATTPLIGNRSHFFTLSTSQKSLPVRLADGSYSPISSSGTIQPTNHLTLTDVLFAPKFPVNLISVKPPTRPLQVYSHRNRSTTTTLTALPSLPPTAAPGNPSATSANDLPIALRKGKSTYCEALRHPAWKMAMDYDMSVLISREAWNLWQYLLMLMLLLVDGSSPSNFGQMGPLNVNLNWLMYQMGIKNAFLYGDLNETVYMEQPPGYVAQGEKQHMVCKLKNVIYDLKQSSRAWFDKFSRIIGEFGFLWCQADHSIFVQTTRSGMVVLAVYFDDILITGVDDLSELKRAKHTYQSTSSLKIWGDQGFLGNEIAHSKYGVSLSQRKYFCDILQEEGYSTLNRLKNLLKELGFMCDDLVPMHCDNQATIPIASNPIFHERTKHIEVDCHFVHEVVMSQKICTPFTPFSEQRADIFTKALGFK</sequence>